<organism evidence="2 3">
    <name type="scientific">Turnera subulata</name>
    <dbReference type="NCBI Taxonomy" id="218843"/>
    <lineage>
        <taxon>Eukaryota</taxon>
        <taxon>Viridiplantae</taxon>
        <taxon>Streptophyta</taxon>
        <taxon>Embryophyta</taxon>
        <taxon>Tracheophyta</taxon>
        <taxon>Spermatophyta</taxon>
        <taxon>Magnoliopsida</taxon>
        <taxon>eudicotyledons</taxon>
        <taxon>Gunneridae</taxon>
        <taxon>Pentapetalae</taxon>
        <taxon>rosids</taxon>
        <taxon>fabids</taxon>
        <taxon>Malpighiales</taxon>
        <taxon>Passifloraceae</taxon>
        <taxon>Turnera</taxon>
    </lineage>
</organism>
<keyword evidence="1" id="KW-0472">Membrane</keyword>
<reference evidence="2" key="1">
    <citation type="submission" date="2022-02" db="EMBL/GenBank/DDBJ databases">
        <authorList>
            <person name="Henning P.M."/>
            <person name="McCubbin A.G."/>
            <person name="Shore J.S."/>
        </authorList>
    </citation>
    <scope>NUCLEOTIDE SEQUENCE</scope>
    <source>
        <strain evidence="2">F60SS</strain>
        <tissue evidence="2">Leaves</tissue>
    </source>
</reference>
<evidence type="ECO:0000313" key="2">
    <source>
        <dbReference type="EMBL" id="KAJ4828627.1"/>
    </source>
</evidence>
<dbReference type="Proteomes" id="UP001141552">
    <property type="component" value="Unassembled WGS sequence"/>
</dbReference>
<keyword evidence="1" id="KW-0812">Transmembrane</keyword>
<dbReference type="EMBL" id="JAKUCV010006125">
    <property type="protein sequence ID" value="KAJ4828627.1"/>
    <property type="molecule type" value="Genomic_DNA"/>
</dbReference>
<sequence length="104" mass="12252">RLRSIRIRTDSSHVLLPFLSQLDFSFSFHFFFNYSTCSSWVGVSFCRPLPSVFILQVFANCSCPKSFFLCRSVTNLCNLIHIFLNYYIWVLFCSFLRWFCCVGS</sequence>
<comment type="caution">
    <text evidence="2">The sequence shown here is derived from an EMBL/GenBank/DDBJ whole genome shotgun (WGS) entry which is preliminary data.</text>
</comment>
<protein>
    <submittedName>
        <fullName evidence="2">Uncharacterized protein</fullName>
    </submittedName>
</protein>
<evidence type="ECO:0000256" key="1">
    <source>
        <dbReference type="SAM" id="Phobius"/>
    </source>
</evidence>
<reference evidence="2" key="2">
    <citation type="journal article" date="2023" name="Plants (Basel)">
        <title>Annotation of the Turnera subulata (Passifloraceae) Draft Genome Reveals the S-Locus Evolved after the Divergence of Turneroideae from Passifloroideae in a Stepwise Manner.</title>
        <authorList>
            <person name="Henning P.M."/>
            <person name="Roalson E.H."/>
            <person name="Mir W."/>
            <person name="McCubbin A.G."/>
            <person name="Shore J.S."/>
        </authorList>
    </citation>
    <scope>NUCLEOTIDE SEQUENCE</scope>
    <source>
        <strain evidence="2">F60SS</strain>
    </source>
</reference>
<feature type="non-terminal residue" evidence="2">
    <location>
        <position position="1"/>
    </location>
</feature>
<gene>
    <name evidence="2" type="ORF">Tsubulata_033778</name>
</gene>
<name>A0A9Q0FC81_9ROSI</name>
<feature type="transmembrane region" description="Helical" evidence="1">
    <location>
        <begin position="79"/>
        <end position="99"/>
    </location>
</feature>
<keyword evidence="1" id="KW-1133">Transmembrane helix</keyword>
<proteinExistence type="predicted"/>
<dbReference type="AlphaFoldDB" id="A0A9Q0FC81"/>
<evidence type="ECO:0000313" key="3">
    <source>
        <dbReference type="Proteomes" id="UP001141552"/>
    </source>
</evidence>
<keyword evidence="3" id="KW-1185">Reference proteome</keyword>
<accession>A0A9Q0FC81</accession>